<evidence type="ECO:0000256" key="1">
    <source>
        <dbReference type="SAM" id="MobiDB-lite"/>
    </source>
</evidence>
<feature type="non-terminal residue" evidence="3">
    <location>
        <position position="1"/>
    </location>
</feature>
<dbReference type="EMBL" id="MCGT01000013">
    <property type="protein sequence ID" value="ORX54447.1"/>
    <property type="molecule type" value="Genomic_DNA"/>
</dbReference>
<organism evidence="3 4">
    <name type="scientific">Hesseltinella vesiculosa</name>
    <dbReference type="NCBI Taxonomy" id="101127"/>
    <lineage>
        <taxon>Eukaryota</taxon>
        <taxon>Fungi</taxon>
        <taxon>Fungi incertae sedis</taxon>
        <taxon>Mucoromycota</taxon>
        <taxon>Mucoromycotina</taxon>
        <taxon>Mucoromycetes</taxon>
        <taxon>Mucorales</taxon>
        <taxon>Cunninghamellaceae</taxon>
        <taxon>Hesseltinella</taxon>
    </lineage>
</organism>
<evidence type="ECO:0000313" key="4">
    <source>
        <dbReference type="Proteomes" id="UP000242146"/>
    </source>
</evidence>
<evidence type="ECO:0000313" key="3">
    <source>
        <dbReference type="EMBL" id="ORX54447.1"/>
    </source>
</evidence>
<feature type="non-terminal residue" evidence="3">
    <location>
        <position position="89"/>
    </location>
</feature>
<dbReference type="GO" id="GO:0003700">
    <property type="term" value="F:DNA-binding transcription factor activity"/>
    <property type="evidence" value="ECO:0007669"/>
    <property type="project" value="InterPro"/>
</dbReference>
<dbReference type="AlphaFoldDB" id="A0A1X2GI69"/>
<dbReference type="InterPro" id="IPR046347">
    <property type="entry name" value="bZIP_sf"/>
</dbReference>
<gene>
    <name evidence="3" type="ORF">DM01DRAFT_247186</name>
</gene>
<dbReference type="SUPFAM" id="SSF57959">
    <property type="entry name" value="Leucine zipper domain"/>
    <property type="match status" value="1"/>
</dbReference>
<proteinExistence type="predicted"/>
<dbReference type="STRING" id="101127.A0A1X2GI69"/>
<dbReference type="PROSITE" id="PS50217">
    <property type="entry name" value="BZIP"/>
    <property type="match status" value="1"/>
</dbReference>
<sequence>LSLQERRQRNKTASAKYRQKKNRQQLEMKRTIDALTEQDALLKRQVTELRIENQRLRVMNDHLRSKILAKKMLDQYLERHHQPQPPSIP</sequence>
<feature type="region of interest" description="Disordered" evidence="1">
    <location>
        <begin position="1"/>
        <end position="25"/>
    </location>
</feature>
<evidence type="ECO:0000259" key="2">
    <source>
        <dbReference type="PROSITE" id="PS50217"/>
    </source>
</evidence>
<comment type="caution">
    <text evidence="3">The sequence shown here is derived from an EMBL/GenBank/DDBJ whole genome shotgun (WGS) entry which is preliminary data.</text>
</comment>
<accession>A0A1X2GI69</accession>
<dbReference type="Pfam" id="PF07716">
    <property type="entry name" value="bZIP_2"/>
    <property type="match status" value="1"/>
</dbReference>
<name>A0A1X2GI69_9FUNG</name>
<keyword evidence="4" id="KW-1185">Reference proteome</keyword>
<dbReference type="OrthoDB" id="1939598at2759"/>
<dbReference type="Proteomes" id="UP000242146">
    <property type="component" value="Unassembled WGS sequence"/>
</dbReference>
<dbReference type="SMART" id="SM00338">
    <property type="entry name" value="BRLZ"/>
    <property type="match status" value="1"/>
</dbReference>
<protein>
    <recommendedName>
        <fullName evidence="2">BZIP domain-containing protein</fullName>
    </recommendedName>
</protein>
<reference evidence="3 4" key="1">
    <citation type="submission" date="2016-07" db="EMBL/GenBank/DDBJ databases">
        <title>Pervasive Adenine N6-methylation of Active Genes in Fungi.</title>
        <authorList>
            <consortium name="DOE Joint Genome Institute"/>
            <person name="Mondo S.J."/>
            <person name="Dannebaum R.O."/>
            <person name="Kuo R.C."/>
            <person name="Labutti K."/>
            <person name="Haridas S."/>
            <person name="Kuo A."/>
            <person name="Salamov A."/>
            <person name="Ahrendt S.R."/>
            <person name="Lipzen A."/>
            <person name="Sullivan W."/>
            <person name="Andreopoulos W.B."/>
            <person name="Clum A."/>
            <person name="Lindquist E."/>
            <person name="Daum C."/>
            <person name="Ramamoorthy G.K."/>
            <person name="Gryganskyi A."/>
            <person name="Culley D."/>
            <person name="Magnuson J.K."/>
            <person name="James T.Y."/>
            <person name="O'Malley M.A."/>
            <person name="Stajich J.E."/>
            <person name="Spatafora J.W."/>
            <person name="Visel A."/>
            <person name="Grigoriev I.V."/>
        </authorList>
    </citation>
    <scope>NUCLEOTIDE SEQUENCE [LARGE SCALE GENOMIC DNA]</scope>
    <source>
        <strain evidence="3 4">NRRL 3301</strain>
    </source>
</reference>
<dbReference type="InterPro" id="IPR004827">
    <property type="entry name" value="bZIP"/>
</dbReference>
<dbReference type="PROSITE" id="PS00036">
    <property type="entry name" value="BZIP_BASIC"/>
    <property type="match status" value="1"/>
</dbReference>
<feature type="domain" description="BZIP" evidence="2">
    <location>
        <begin position="1"/>
        <end position="63"/>
    </location>
</feature>
<dbReference type="Gene3D" id="1.20.5.170">
    <property type="match status" value="1"/>
</dbReference>